<dbReference type="Pfam" id="PF02481">
    <property type="entry name" value="DNA_processg_A"/>
    <property type="match status" value="1"/>
</dbReference>
<dbReference type="RefSeq" id="WP_208047078.1">
    <property type="nucleotide sequence ID" value="NZ_JAGDYL010000048.1"/>
</dbReference>
<dbReference type="AlphaFoldDB" id="A0A939M0T2"/>
<name>A0A939M0T2_9MICO</name>
<evidence type="ECO:0000256" key="1">
    <source>
        <dbReference type="ARBA" id="ARBA00006525"/>
    </source>
</evidence>
<evidence type="ECO:0000259" key="2">
    <source>
        <dbReference type="Pfam" id="PF02481"/>
    </source>
</evidence>
<comment type="caution">
    <text evidence="3">The sequence shown here is derived from an EMBL/GenBank/DDBJ whole genome shotgun (WGS) entry which is preliminary data.</text>
</comment>
<dbReference type="PANTHER" id="PTHR43022:SF1">
    <property type="entry name" value="PROTEIN SMF"/>
    <property type="match status" value="1"/>
</dbReference>
<organism evidence="3 4">
    <name type="scientific">Leucobacter ruminantium</name>
    <dbReference type="NCBI Taxonomy" id="1289170"/>
    <lineage>
        <taxon>Bacteria</taxon>
        <taxon>Bacillati</taxon>
        <taxon>Actinomycetota</taxon>
        <taxon>Actinomycetes</taxon>
        <taxon>Micrococcales</taxon>
        <taxon>Microbacteriaceae</taxon>
        <taxon>Leucobacter</taxon>
    </lineage>
</organism>
<evidence type="ECO:0000313" key="3">
    <source>
        <dbReference type="EMBL" id="MBO1806628.1"/>
    </source>
</evidence>
<dbReference type="Gene3D" id="3.40.50.450">
    <property type="match status" value="1"/>
</dbReference>
<dbReference type="GO" id="GO:0009294">
    <property type="term" value="P:DNA-mediated transformation"/>
    <property type="evidence" value="ECO:0007669"/>
    <property type="project" value="InterPro"/>
</dbReference>
<dbReference type="SUPFAM" id="SSF102405">
    <property type="entry name" value="MCP/YpsA-like"/>
    <property type="match status" value="1"/>
</dbReference>
<dbReference type="EMBL" id="JAGDYL010000048">
    <property type="protein sequence ID" value="MBO1806628.1"/>
    <property type="molecule type" value="Genomic_DNA"/>
</dbReference>
<accession>A0A939M0T2</accession>
<proteinExistence type="inferred from homology"/>
<dbReference type="Proteomes" id="UP000664398">
    <property type="component" value="Unassembled WGS sequence"/>
</dbReference>
<protein>
    <submittedName>
        <fullName evidence="3">DNA-processing protein DprA</fullName>
    </submittedName>
</protein>
<reference evidence="3" key="1">
    <citation type="submission" date="2021-03" db="EMBL/GenBank/DDBJ databases">
        <title>Leucobacter chromiisoli sp. nov., isolated from chromium-containing soil of chemical plant.</title>
        <authorList>
            <person name="Xu Z."/>
        </authorList>
    </citation>
    <scope>NUCLEOTIDE SEQUENCE</scope>
    <source>
        <strain evidence="3">A2</strain>
    </source>
</reference>
<dbReference type="PANTHER" id="PTHR43022">
    <property type="entry name" value="PROTEIN SMF"/>
    <property type="match status" value="1"/>
</dbReference>
<feature type="domain" description="Smf/DprA SLOG" evidence="2">
    <location>
        <begin position="91"/>
        <end position="296"/>
    </location>
</feature>
<sequence>MAGSFSFASIDDERTARAALTYVAPPEDAVTDHVLRVTGSGLSAIEMALRNDPIPGVGRSAALLWRRRFDVADLDRIADGFEQGRALGLHVLVPDDLDWPESLGKLGAREPYALWVKGDTSLLGAPVLSRAALIGAYAPTDYGTEWALRTAAELTQDGYVVTATSGTGIAAEATRGALLEGGHPVVVVPRPLSFAGPDSAAVARQGLLVSELPPHSPHSREAGRASHRLLAAMSGVVTVVEAHERSTPVRTAEMARTLGREVAAVPSDVTRLRRGTNALIAEGIATLITEAEDVEHLLEKHLATRLLLDVDRQAPARAFDHSSGLAR</sequence>
<gene>
    <name evidence="3" type="ORF">J4H91_15115</name>
</gene>
<evidence type="ECO:0000313" key="4">
    <source>
        <dbReference type="Proteomes" id="UP000664398"/>
    </source>
</evidence>
<comment type="similarity">
    <text evidence="1">Belongs to the DprA/Smf family.</text>
</comment>
<dbReference type="InterPro" id="IPR003488">
    <property type="entry name" value="DprA"/>
</dbReference>
<keyword evidence="4" id="KW-1185">Reference proteome</keyword>
<dbReference type="InterPro" id="IPR057666">
    <property type="entry name" value="DrpA_SLOG"/>
</dbReference>